<dbReference type="Proteomes" id="UP000714275">
    <property type="component" value="Unassembled WGS sequence"/>
</dbReference>
<sequence>MSTPPSRTISGVPEARLSLSPSSSPHSRTRPLSCANEDQTVSALPPEPVHSLHSFPGDSTVGLSRDDGYTRKSRPITIKSNFPAGGRGHGSTNMSAHTIANTPRDSILLSQSSTRFDISPTPSVILTVHHHDDGKASSAPTSPTERVSPPASLVPASLNERSDSPHRYLSHQHHDPQGDTTPPNGVPRKWWSRSPSNERGTSVSPSRGRSFPFLRSRFRDPVVFAPGSDSGLPMSDDFAEQETPFPSSLPDDLSLAPLSNDLLSLSRKDLQIRDLDERNISNEYGENENSLLLSSPEATPATLVSPTSPTAAHVHPQTLRSLGIGIEEGLRRDDIENSYWPKLLGMSPKSSPKHPSASASETNLQVEEGLVVSMETWDGKSLDTPPLVMSLGSSSPTKGKAPALPNQAVSSASLRTFSYFFCNTGALNPARKTVLYFSWQRKR</sequence>
<protein>
    <submittedName>
        <fullName evidence="2">Uncharacterized protein</fullName>
    </submittedName>
</protein>
<dbReference type="EMBL" id="JABBWD010000049">
    <property type="protein sequence ID" value="KAG1773257.1"/>
    <property type="molecule type" value="Genomic_DNA"/>
</dbReference>
<dbReference type="OrthoDB" id="10416120at2759"/>
<evidence type="ECO:0000256" key="1">
    <source>
        <dbReference type="SAM" id="MobiDB-lite"/>
    </source>
</evidence>
<feature type="compositionally biased region" description="Low complexity" evidence="1">
    <location>
        <begin position="16"/>
        <end position="33"/>
    </location>
</feature>
<comment type="caution">
    <text evidence="2">The sequence shown here is derived from an EMBL/GenBank/DDBJ whole genome shotgun (WGS) entry which is preliminary data.</text>
</comment>
<feature type="compositionally biased region" description="Polar residues" evidence="1">
    <location>
        <begin position="193"/>
        <end position="207"/>
    </location>
</feature>
<name>A0A9P7CYJ6_9AGAM</name>
<gene>
    <name evidence="2" type="ORF">EV702DRAFT_582200</name>
</gene>
<feature type="region of interest" description="Disordered" evidence="1">
    <location>
        <begin position="1"/>
        <end position="99"/>
    </location>
</feature>
<feature type="compositionally biased region" description="Polar residues" evidence="1">
    <location>
        <begin position="90"/>
        <end position="99"/>
    </location>
</feature>
<feature type="region of interest" description="Disordered" evidence="1">
    <location>
        <begin position="132"/>
        <end position="209"/>
    </location>
</feature>
<evidence type="ECO:0000313" key="3">
    <source>
        <dbReference type="Proteomes" id="UP000714275"/>
    </source>
</evidence>
<accession>A0A9P7CYJ6</accession>
<organism evidence="2 3">
    <name type="scientific">Suillus placidus</name>
    <dbReference type="NCBI Taxonomy" id="48579"/>
    <lineage>
        <taxon>Eukaryota</taxon>
        <taxon>Fungi</taxon>
        <taxon>Dikarya</taxon>
        <taxon>Basidiomycota</taxon>
        <taxon>Agaricomycotina</taxon>
        <taxon>Agaricomycetes</taxon>
        <taxon>Agaricomycetidae</taxon>
        <taxon>Boletales</taxon>
        <taxon>Suillineae</taxon>
        <taxon>Suillaceae</taxon>
        <taxon>Suillus</taxon>
    </lineage>
</organism>
<keyword evidence="3" id="KW-1185">Reference proteome</keyword>
<evidence type="ECO:0000313" key="2">
    <source>
        <dbReference type="EMBL" id="KAG1773257.1"/>
    </source>
</evidence>
<dbReference type="AlphaFoldDB" id="A0A9P7CYJ6"/>
<proteinExistence type="predicted"/>
<feature type="compositionally biased region" description="Basic and acidic residues" evidence="1">
    <location>
        <begin position="160"/>
        <end position="177"/>
    </location>
</feature>
<reference evidence="2" key="1">
    <citation type="journal article" date="2020" name="New Phytol.">
        <title>Comparative genomics reveals dynamic genome evolution in host specialist ectomycorrhizal fungi.</title>
        <authorList>
            <person name="Lofgren L.A."/>
            <person name="Nguyen N.H."/>
            <person name="Vilgalys R."/>
            <person name="Ruytinx J."/>
            <person name="Liao H.L."/>
            <person name="Branco S."/>
            <person name="Kuo A."/>
            <person name="LaButti K."/>
            <person name="Lipzen A."/>
            <person name="Andreopoulos W."/>
            <person name="Pangilinan J."/>
            <person name="Riley R."/>
            <person name="Hundley H."/>
            <person name="Na H."/>
            <person name="Barry K."/>
            <person name="Grigoriev I.V."/>
            <person name="Stajich J.E."/>
            <person name="Kennedy P.G."/>
        </authorList>
    </citation>
    <scope>NUCLEOTIDE SEQUENCE</scope>
    <source>
        <strain evidence="2">DOB743</strain>
    </source>
</reference>